<reference evidence="3 4" key="1">
    <citation type="journal article" date="2013" name="PLoS Genet.">
        <title>Distinctive expansion of potential virulence genes in the genome of the oomycete fish pathogen Saprolegnia parasitica.</title>
        <authorList>
            <person name="Jiang R.H."/>
            <person name="de Bruijn I."/>
            <person name="Haas B.J."/>
            <person name="Belmonte R."/>
            <person name="Lobach L."/>
            <person name="Christie J."/>
            <person name="van den Ackerveken G."/>
            <person name="Bottin A."/>
            <person name="Bulone V."/>
            <person name="Diaz-Moreno S.M."/>
            <person name="Dumas B."/>
            <person name="Fan L."/>
            <person name="Gaulin E."/>
            <person name="Govers F."/>
            <person name="Grenville-Briggs L.J."/>
            <person name="Horner N.R."/>
            <person name="Levin J.Z."/>
            <person name="Mammella M."/>
            <person name="Meijer H.J."/>
            <person name="Morris P."/>
            <person name="Nusbaum C."/>
            <person name="Oome S."/>
            <person name="Phillips A.J."/>
            <person name="van Rooyen D."/>
            <person name="Rzeszutek E."/>
            <person name="Saraiva M."/>
            <person name="Secombes C.J."/>
            <person name="Seidl M.F."/>
            <person name="Snel B."/>
            <person name="Stassen J.H."/>
            <person name="Sykes S."/>
            <person name="Tripathy S."/>
            <person name="van den Berg H."/>
            <person name="Vega-Arreguin J.C."/>
            <person name="Wawra S."/>
            <person name="Young S.K."/>
            <person name="Zeng Q."/>
            <person name="Dieguez-Uribeondo J."/>
            <person name="Russ C."/>
            <person name="Tyler B.M."/>
            <person name="van West P."/>
        </authorList>
    </citation>
    <scope>NUCLEOTIDE SEQUENCE [LARGE SCALE GENOMIC DNA]</scope>
    <source>
        <strain evidence="3 4">CBS 223.65</strain>
    </source>
</reference>
<gene>
    <name evidence="3" type="ORF">SPRG_13541</name>
</gene>
<evidence type="ECO:0000313" key="4">
    <source>
        <dbReference type="Proteomes" id="UP000030745"/>
    </source>
</evidence>
<keyword evidence="1" id="KW-1133">Transmembrane helix</keyword>
<dbReference type="EMBL" id="KK583303">
    <property type="protein sequence ID" value="KDO20789.1"/>
    <property type="molecule type" value="Genomic_DNA"/>
</dbReference>
<organism evidence="3 4">
    <name type="scientific">Saprolegnia parasitica (strain CBS 223.65)</name>
    <dbReference type="NCBI Taxonomy" id="695850"/>
    <lineage>
        <taxon>Eukaryota</taxon>
        <taxon>Sar</taxon>
        <taxon>Stramenopiles</taxon>
        <taxon>Oomycota</taxon>
        <taxon>Saprolegniomycetes</taxon>
        <taxon>Saprolegniales</taxon>
        <taxon>Saprolegniaceae</taxon>
        <taxon>Saprolegnia</taxon>
    </lineage>
</organism>
<evidence type="ECO:0000313" key="3">
    <source>
        <dbReference type="EMBL" id="KDO20789.1"/>
    </source>
</evidence>
<sequence length="372" mass="40279">MALAVEAGSRFLFTLDTAATASSPECFYELLDARATQNRLLFRFELVDAETPDAVDAFIQTPTGRLAKEWTFHKAGHVAIQVRESGLYRFCFVHPGTMVDSAVHVIDVTGSGSAEKTVLYAFDFLLAGTRTFTVYPTRADTLGVVASSSSLTAVHSHTDHESVGYMRFSLSGVSPSIVDAKTRVYLSLSVKATDVSELQLATIPLSTVQHGSWQSHLDGVARDHVVACETGGSAVFDITDIATDAIKHGQATLSLAVFSPSVGAAELHSMSQVAADHWPLVTFEDVGASLWIEMLQFRQRIWDLKGKIGSIVQHERTSRNGTTFLCLSLLQLGLAAAESALARFVYVALLGNVVLISMALAQVYYVQKWLAC</sequence>
<feature type="domain" description="GOLD" evidence="2">
    <location>
        <begin position="24"/>
        <end position="124"/>
    </location>
</feature>
<keyword evidence="4" id="KW-1185">Reference proteome</keyword>
<dbReference type="VEuPathDB" id="FungiDB:SPRG_13541"/>
<dbReference type="STRING" id="695850.A0A067BQM8"/>
<dbReference type="InterPro" id="IPR009038">
    <property type="entry name" value="GOLD_dom"/>
</dbReference>
<dbReference type="RefSeq" id="XP_012208527.1">
    <property type="nucleotide sequence ID" value="XM_012353137.1"/>
</dbReference>
<dbReference type="AlphaFoldDB" id="A0A067BQM8"/>
<proteinExistence type="predicted"/>
<evidence type="ECO:0000259" key="2">
    <source>
        <dbReference type="PROSITE" id="PS50866"/>
    </source>
</evidence>
<dbReference type="OrthoDB" id="72527at2759"/>
<dbReference type="PROSITE" id="PS50866">
    <property type="entry name" value="GOLD"/>
    <property type="match status" value="1"/>
</dbReference>
<dbReference type="GeneID" id="24135412"/>
<keyword evidence="1" id="KW-0472">Membrane</keyword>
<accession>A0A067BQM8</accession>
<dbReference type="Proteomes" id="UP000030745">
    <property type="component" value="Unassembled WGS sequence"/>
</dbReference>
<keyword evidence="1" id="KW-0812">Transmembrane</keyword>
<name>A0A067BQM8_SAPPC</name>
<protein>
    <recommendedName>
        <fullName evidence="2">GOLD domain-containing protein</fullName>
    </recommendedName>
</protein>
<feature type="transmembrane region" description="Helical" evidence="1">
    <location>
        <begin position="344"/>
        <end position="366"/>
    </location>
</feature>
<evidence type="ECO:0000256" key="1">
    <source>
        <dbReference type="SAM" id="Phobius"/>
    </source>
</evidence>
<dbReference type="KEGG" id="spar:SPRG_13541"/>
<dbReference type="OMA" id="LYRFCFV"/>